<dbReference type="PRINTS" id="PR00081">
    <property type="entry name" value="GDHRDH"/>
</dbReference>
<dbReference type="RefSeq" id="WP_010952966.1">
    <property type="nucleotide sequence ID" value="NZ_CABEEI010000004.1"/>
</dbReference>
<dbReference type="PANTHER" id="PTHR24321">
    <property type="entry name" value="DEHYDROGENASES, SHORT CHAIN"/>
    <property type="match status" value="1"/>
</dbReference>
<comment type="caution">
    <text evidence="3">The sequence shown here is derived from an EMBL/GenBank/DDBJ whole genome shotgun (WGS) entry which is preliminary data.</text>
</comment>
<gene>
    <name evidence="3" type="ORF">GN299_30060</name>
</gene>
<dbReference type="EC" id="1.1.1.47" evidence="3"/>
<evidence type="ECO:0000313" key="3">
    <source>
        <dbReference type="EMBL" id="KAF0251188.1"/>
    </source>
</evidence>
<evidence type="ECO:0000313" key="4">
    <source>
        <dbReference type="Proteomes" id="UP000442695"/>
    </source>
</evidence>
<name>A0A7V8EAC8_PSEPU</name>
<reference evidence="3 4" key="1">
    <citation type="submission" date="2019-12" db="EMBL/GenBank/DDBJ databases">
        <authorList>
            <person name="Woiski C."/>
        </authorList>
    </citation>
    <scope>NUCLEOTIDE SEQUENCE [LARGE SCALE GENOMIC DNA]</scope>
    <source>
        <strain evidence="3 4">BOE100</strain>
    </source>
</reference>
<dbReference type="PANTHER" id="PTHR24321:SF8">
    <property type="entry name" value="ESTRADIOL 17-BETA-DEHYDROGENASE 8-RELATED"/>
    <property type="match status" value="1"/>
</dbReference>
<sequence length="262" mass="27212">MTVNYDFSGKVVLVTGAGSGIGRATALAFAQSGASVAVADISTDHGLKTVELVKAEGGEATFFHVDVGSEPSVQSMLAGVVAHYGGLDIAHNNAGIEANIVPLAELDSDNWRRVIDVNLSSVFYCLKGEIPLMLKRGGGAIVNTASASGLIGGYRLSGYTATKHGVVGLTKAAAIDYANQNIRINAVCPGPVDSPFLADMPQPMRDRLLFGTPIGRLATAEEIARSVLWLCSDDAKYVVGHSMSVDGGVAVTAVGTRMDDLF</sequence>
<dbReference type="Pfam" id="PF13561">
    <property type="entry name" value="adh_short_C2"/>
    <property type="match status" value="1"/>
</dbReference>
<evidence type="ECO:0000256" key="2">
    <source>
        <dbReference type="ARBA" id="ARBA00023002"/>
    </source>
</evidence>
<dbReference type="CDD" id="cd05233">
    <property type="entry name" value="SDR_c"/>
    <property type="match status" value="1"/>
</dbReference>
<dbReference type="Gene3D" id="3.40.50.720">
    <property type="entry name" value="NAD(P)-binding Rossmann-like Domain"/>
    <property type="match status" value="1"/>
</dbReference>
<dbReference type="NCBIfam" id="NF005559">
    <property type="entry name" value="PRK07231.1"/>
    <property type="match status" value="1"/>
</dbReference>
<comment type="similarity">
    <text evidence="1">Belongs to the short-chain dehydrogenases/reductases (SDR) family.</text>
</comment>
<proteinExistence type="inferred from homology"/>
<dbReference type="FunFam" id="3.40.50.720:FF:000084">
    <property type="entry name" value="Short-chain dehydrogenase reductase"/>
    <property type="match status" value="1"/>
</dbReference>
<organism evidence="3 4">
    <name type="scientific">Pseudomonas putida</name>
    <name type="common">Arthrobacter siderocapsulatus</name>
    <dbReference type="NCBI Taxonomy" id="303"/>
    <lineage>
        <taxon>Bacteria</taxon>
        <taxon>Pseudomonadati</taxon>
        <taxon>Pseudomonadota</taxon>
        <taxon>Gammaproteobacteria</taxon>
        <taxon>Pseudomonadales</taxon>
        <taxon>Pseudomonadaceae</taxon>
        <taxon>Pseudomonas</taxon>
    </lineage>
</organism>
<dbReference type="InterPro" id="IPR002347">
    <property type="entry name" value="SDR_fam"/>
</dbReference>
<dbReference type="AlphaFoldDB" id="A0A7V8EAC8"/>
<dbReference type="InterPro" id="IPR036291">
    <property type="entry name" value="NAD(P)-bd_dom_sf"/>
</dbReference>
<dbReference type="EMBL" id="WOWR01000067">
    <property type="protein sequence ID" value="KAF0251188.1"/>
    <property type="molecule type" value="Genomic_DNA"/>
</dbReference>
<dbReference type="InterPro" id="IPR020904">
    <property type="entry name" value="Sc_DH/Rdtase_CS"/>
</dbReference>
<dbReference type="PROSITE" id="PS00061">
    <property type="entry name" value="ADH_SHORT"/>
    <property type="match status" value="1"/>
</dbReference>
<dbReference type="PRINTS" id="PR00080">
    <property type="entry name" value="SDRFAMILY"/>
</dbReference>
<keyword evidence="2 3" id="KW-0560">Oxidoreductase</keyword>
<dbReference type="GO" id="GO:0047936">
    <property type="term" value="F:glucose 1-dehydrogenase [NAD(P)+] activity"/>
    <property type="evidence" value="ECO:0007669"/>
    <property type="project" value="UniProtKB-EC"/>
</dbReference>
<protein>
    <submittedName>
        <fullName evidence="3">Glucose 1-dehydrogenase</fullName>
        <ecNumber evidence="3">1.1.1.47</ecNumber>
    </submittedName>
</protein>
<evidence type="ECO:0000256" key="1">
    <source>
        <dbReference type="ARBA" id="ARBA00006484"/>
    </source>
</evidence>
<dbReference type="SUPFAM" id="SSF51735">
    <property type="entry name" value="NAD(P)-binding Rossmann-fold domains"/>
    <property type="match status" value="1"/>
</dbReference>
<accession>A0A7V8EAC8</accession>
<dbReference type="Proteomes" id="UP000442695">
    <property type="component" value="Unassembled WGS sequence"/>
</dbReference>